<keyword evidence="10" id="KW-0233">DNA recombination</keyword>
<feature type="coiled-coil region" evidence="11">
    <location>
        <begin position="345"/>
        <end position="372"/>
    </location>
</feature>
<dbReference type="Proteomes" id="UP000236291">
    <property type="component" value="Unassembled WGS sequence"/>
</dbReference>
<dbReference type="GO" id="GO:0004190">
    <property type="term" value="F:aspartic-type endopeptidase activity"/>
    <property type="evidence" value="ECO:0007669"/>
    <property type="project" value="UniProtKB-KW"/>
</dbReference>
<dbReference type="GO" id="GO:0003887">
    <property type="term" value="F:DNA-directed DNA polymerase activity"/>
    <property type="evidence" value="ECO:0007669"/>
    <property type="project" value="UniProtKB-KW"/>
</dbReference>
<gene>
    <name evidence="13" type="ORF">L195_g026699</name>
</gene>
<dbReference type="AlphaFoldDB" id="A0A2K3NJZ4"/>
<dbReference type="GO" id="GO:0003964">
    <property type="term" value="F:RNA-directed DNA polymerase activity"/>
    <property type="evidence" value="ECO:0007669"/>
    <property type="project" value="UniProtKB-KW"/>
</dbReference>
<dbReference type="InterPro" id="IPR001584">
    <property type="entry name" value="Integrase_cat-core"/>
</dbReference>
<dbReference type="SUPFAM" id="SSF54160">
    <property type="entry name" value="Chromo domain-like"/>
    <property type="match status" value="1"/>
</dbReference>
<evidence type="ECO:0000256" key="3">
    <source>
        <dbReference type="ARBA" id="ARBA00022750"/>
    </source>
</evidence>
<feature type="domain" description="Integrase catalytic" evidence="12">
    <location>
        <begin position="160"/>
        <end position="324"/>
    </location>
</feature>
<keyword evidence="4" id="KW-0378">Hydrolase</keyword>
<dbReference type="Gene3D" id="3.30.420.10">
    <property type="entry name" value="Ribonuclease H-like superfamily/Ribonuclease H"/>
    <property type="match status" value="1"/>
</dbReference>
<protein>
    <recommendedName>
        <fullName evidence="12">Integrase catalytic domain-containing protein</fullName>
    </recommendedName>
</protein>
<keyword evidence="8" id="KW-0548">Nucleotidyltransferase</keyword>
<dbReference type="STRING" id="57577.A0A2K3NJZ4"/>
<dbReference type="PANTHER" id="PTHR37984:SF5">
    <property type="entry name" value="PROTEIN NYNRIN-LIKE"/>
    <property type="match status" value="1"/>
</dbReference>
<dbReference type="InterPro" id="IPR016197">
    <property type="entry name" value="Chromo-like_dom_sf"/>
</dbReference>
<evidence type="ECO:0000256" key="6">
    <source>
        <dbReference type="ARBA" id="ARBA00022908"/>
    </source>
</evidence>
<keyword evidence="11" id="KW-0175">Coiled coil</keyword>
<dbReference type="Pfam" id="PF24626">
    <property type="entry name" value="SH3_Tf2-1"/>
    <property type="match status" value="1"/>
</dbReference>
<reference evidence="13 14" key="1">
    <citation type="journal article" date="2014" name="Am. J. Bot.">
        <title>Genome assembly and annotation for red clover (Trifolium pratense; Fabaceae).</title>
        <authorList>
            <person name="Istvanek J."/>
            <person name="Jaros M."/>
            <person name="Krenek A."/>
            <person name="Repkova J."/>
        </authorList>
    </citation>
    <scope>NUCLEOTIDE SEQUENCE [LARGE SCALE GENOMIC DNA]</scope>
    <source>
        <strain evidence="14">cv. Tatra</strain>
        <tissue evidence="13">Young leaves</tissue>
    </source>
</reference>
<evidence type="ECO:0000256" key="5">
    <source>
        <dbReference type="ARBA" id="ARBA00022842"/>
    </source>
</evidence>
<keyword evidence="9" id="KW-0238">DNA-binding</keyword>
<evidence type="ECO:0000256" key="11">
    <source>
        <dbReference type="SAM" id="Coils"/>
    </source>
</evidence>
<dbReference type="PANTHER" id="PTHR37984">
    <property type="entry name" value="PROTEIN CBG26694"/>
    <property type="match status" value="1"/>
</dbReference>
<dbReference type="SUPFAM" id="SSF53098">
    <property type="entry name" value="Ribonuclease H-like"/>
    <property type="match status" value="1"/>
</dbReference>
<dbReference type="GO" id="GO:0015074">
    <property type="term" value="P:DNA integration"/>
    <property type="evidence" value="ECO:0007669"/>
    <property type="project" value="UniProtKB-KW"/>
</dbReference>
<dbReference type="GO" id="GO:0006508">
    <property type="term" value="P:proteolysis"/>
    <property type="evidence" value="ECO:0007669"/>
    <property type="project" value="UniProtKB-KW"/>
</dbReference>
<dbReference type="FunFam" id="3.30.420.10:FF:000219">
    <property type="entry name" value="Putative retroelement"/>
    <property type="match status" value="1"/>
</dbReference>
<dbReference type="GO" id="GO:0006310">
    <property type="term" value="P:DNA recombination"/>
    <property type="evidence" value="ECO:0007669"/>
    <property type="project" value="UniProtKB-KW"/>
</dbReference>
<evidence type="ECO:0000313" key="13">
    <source>
        <dbReference type="EMBL" id="PNY03372.1"/>
    </source>
</evidence>
<sequence length="566" mass="64804">MAKLLGFDFEVIYKVGVENKVADALSRKHEEAEVKTLLSYPIWTQGGQLQQEIMQDPVLKQIVEAIQSDPMSKPGFTIKGGILFYKNRLVISAKSPMIDDLLKDFHSSPSGGHSGYLRTYRRMAGTLYWQGMMKRVQEFIKACDTCQRQKYAATTPSGLLQPLPIPGLVWSEISMDFITNLPKSNGYEAILVVVDRLSKYSHFVPLKHPFTARSIASIFVKEIVRLHGVPKSILSDRDPLFVSIFWKELFKLLGTVLKMSSAYHPQTDGQPEVVNRCLESYLRCFISDQPKSWAHWIPWAELWHNTTFHISTGFTPFEVVYGRKPPVLVHFLEGETGVEAVAQELRDRDEALRQLKFNLQNAQEQMKVQADKKRKEVQFEVGDWVFLKLRPHRQQSVVQQIHQKLAPRFFGPYQIIKKVGSVAYKLQLPTISKIHPTFHVSQLKKAVGNYTPTNELPASLEVNKGDVIPAKLLSWRDKFDAGTDTREWLMQWEGMDIGDVTWEEELLLKSRFPDLCLEDKAVYEGGSDDRNGNGPVNKEGDVLVHKETVEPHVYERRIKKRVTKEV</sequence>
<dbReference type="InterPro" id="IPR050951">
    <property type="entry name" value="Retrovirus_Pol_polyprotein"/>
</dbReference>
<dbReference type="ExpressionAtlas" id="A0A2K3NJZ4">
    <property type="expression patterns" value="baseline"/>
</dbReference>
<dbReference type="InterPro" id="IPR056924">
    <property type="entry name" value="SH3_Tf2-1"/>
</dbReference>
<keyword evidence="1" id="KW-0645">Protease</keyword>
<accession>A0A2K3NJZ4</accession>
<organism evidence="13 14">
    <name type="scientific">Trifolium pratense</name>
    <name type="common">Red clover</name>
    <dbReference type="NCBI Taxonomy" id="57577"/>
    <lineage>
        <taxon>Eukaryota</taxon>
        <taxon>Viridiplantae</taxon>
        <taxon>Streptophyta</taxon>
        <taxon>Embryophyta</taxon>
        <taxon>Tracheophyta</taxon>
        <taxon>Spermatophyta</taxon>
        <taxon>Magnoliopsida</taxon>
        <taxon>eudicotyledons</taxon>
        <taxon>Gunneridae</taxon>
        <taxon>Pentapetalae</taxon>
        <taxon>rosids</taxon>
        <taxon>fabids</taxon>
        <taxon>Fabales</taxon>
        <taxon>Fabaceae</taxon>
        <taxon>Papilionoideae</taxon>
        <taxon>50 kb inversion clade</taxon>
        <taxon>NPAAA clade</taxon>
        <taxon>Hologalegina</taxon>
        <taxon>IRL clade</taxon>
        <taxon>Trifolieae</taxon>
        <taxon>Trifolium</taxon>
    </lineage>
</organism>
<keyword evidence="6" id="KW-0229">DNA integration</keyword>
<evidence type="ECO:0000259" key="12">
    <source>
        <dbReference type="PROSITE" id="PS50994"/>
    </source>
</evidence>
<keyword evidence="8" id="KW-0239">DNA-directed DNA polymerase</keyword>
<dbReference type="InterPro" id="IPR041588">
    <property type="entry name" value="Integrase_H2C2"/>
</dbReference>
<reference evidence="13 14" key="2">
    <citation type="journal article" date="2017" name="Front. Plant Sci.">
        <title>Gene Classification and Mining of Molecular Markers Useful in Red Clover (Trifolium pratense) Breeding.</title>
        <authorList>
            <person name="Istvanek J."/>
            <person name="Dluhosova J."/>
            <person name="Dluhos P."/>
            <person name="Patkova L."/>
            <person name="Nedelnik J."/>
            <person name="Repkova J."/>
        </authorList>
    </citation>
    <scope>NUCLEOTIDE SEQUENCE [LARGE SCALE GENOMIC DNA]</scope>
    <source>
        <strain evidence="14">cv. Tatra</strain>
        <tissue evidence="13">Young leaves</tissue>
    </source>
</reference>
<keyword evidence="8" id="KW-0808">Transferase</keyword>
<keyword evidence="2" id="KW-0479">Metal-binding</keyword>
<evidence type="ECO:0000256" key="7">
    <source>
        <dbReference type="ARBA" id="ARBA00022918"/>
    </source>
</evidence>
<dbReference type="InterPro" id="IPR012337">
    <property type="entry name" value="RNaseH-like_sf"/>
</dbReference>
<evidence type="ECO:0000256" key="2">
    <source>
        <dbReference type="ARBA" id="ARBA00022723"/>
    </source>
</evidence>
<dbReference type="Pfam" id="PF17921">
    <property type="entry name" value="Integrase_H2C2"/>
    <property type="match status" value="1"/>
</dbReference>
<dbReference type="InterPro" id="IPR036397">
    <property type="entry name" value="RNaseH_sf"/>
</dbReference>
<name>A0A2K3NJZ4_TRIPR</name>
<dbReference type="EMBL" id="ASHM01022545">
    <property type="protein sequence ID" value="PNY03372.1"/>
    <property type="molecule type" value="Genomic_DNA"/>
</dbReference>
<evidence type="ECO:0000256" key="10">
    <source>
        <dbReference type="ARBA" id="ARBA00023172"/>
    </source>
</evidence>
<evidence type="ECO:0000313" key="14">
    <source>
        <dbReference type="Proteomes" id="UP000236291"/>
    </source>
</evidence>
<dbReference type="Gene3D" id="1.10.340.70">
    <property type="match status" value="1"/>
</dbReference>
<dbReference type="PROSITE" id="PS50994">
    <property type="entry name" value="INTEGRASE"/>
    <property type="match status" value="1"/>
</dbReference>
<evidence type="ECO:0000256" key="9">
    <source>
        <dbReference type="ARBA" id="ARBA00023125"/>
    </source>
</evidence>
<evidence type="ECO:0000256" key="4">
    <source>
        <dbReference type="ARBA" id="ARBA00022801"/>
    </source>
</evidence>
<comment type="caution">
    <text evidence="13">The sequence shown here is derived from an EMBL/GenBank/DDBJ whole genome shotgun (WGS) entry which is preliminary data.</text>
</comment>
<dbReference type="GO" id="GO:0046872">
    <property type="term" value="F:metal ion binding"/>
    <property type="evidence" value="ECO:0007669"/>
    <property type="project" value="UniProtKB-KW"/>
</dbReference>
<keyword evidence="5" id="KW-0460">Magnesium</keyword>
<evidence type="ECO:0000256" key="1">
    <source>
        <dbReference type="ARBA" id="ARBA00022670"/>
    </source>
</evidence>
<dbReference type="GO" id="GO:0003677">
    <property type="term" value="F:DNA binding"/>
    <property type="evidence" value="ECO:0007669"/>
    <property type="project" value="UniProtKB-KW"/>
</dbReference>
<keyword evidence="3" id="KW-0064">Aspartyl protease</keyword>
<proteinExistence type="predicted"/>
<evidence type="ECO:0000256" key="8">
    <source>
        <dbReference type="ARBA" id="ARBA00022932"/>
    </source>
</evidence>
<keyword evidence="7" id="KW-0695">RNA-directed DNA polymerase</keyword>